<sequence length="35" mass="4373">MVIHQLIINIVVHHHRSKHIRWRKKFTIMSSKQNR</sequence>
<evidence type="ECO:0000313" key="2">
    <source>
        <dbReference type="Proteomes" id="UP000194236"/>
    </source>
</evidence>
<comment type="caution">
    <text evidence="1">The sequence shown here is derived from an EMBL/GenBank/DDBJ whole genome shotgun (WGS) entry which is preliminary data.</text>
</comment>
<accession>A0A1Y3BVS0</accession>
<proteinExistence type="predicted"/>
<evidence type="ECO:0000313" key="1">
    <source>
        <dbReference type="EMBL" id="OTF84004.1"/>
    </source>
</evidence>
<name>A0A1Y3BVS0_EURMA</name>
<organism evidence="1 2">
    <name type="scientific">Euroglyphus maynei</name>
    <name type="common">Mayne's house dust mite</name>
    <dbReference type="NCBI Taxonomy" id="6958"/>
    <lineage>
        <taxon>Eukaryota</taxon>
        <taxon>Metazoa</taxon>
        <taxon>Ecdysozoa</taxon>
        <taxon>Arthropoda</taxon>
        <taxon>Chelicerata</taxon>
        <taxon>Arachnida</taxon>
        <taxon>Acari</taxon>
        <taxon>Acariformes</taxon>
        <taxon>Sarcoptiformes</taxon>
        <taxon>Astigmata</taxon>
        <taxon>Psoroptidia</taxon>
        <taxon>Analgoidea</taxon>
        <taxon>Pyroglyphidae</taxon>
        <taxon>Pyroglyphinae</taxon>
        <taxon>Euroglyphus</taxon>
    </lineage>
</organism>
<dbReference type="Proteomes" id="UP000194236">
    <property type="component" value="Unassembled WGS sequence"/>
</dbReference>
<keyword evidence="2" id="KW-1185">Reference proteome</keyword>
<protein>
    <submittedName>
        <fullName evidence="1">Uncharacterized protein</fullName>
    </submittedName>
</protein>
<reference evidence="1 2" key="1">
    <citation type="submission" date="2017-03" db="EMBL/GenBank/DDBJ databases">
        <title>Genome Survey of Euroglyphus maynei.</title>
        <authorList>
            <person name="Arlian L.G."/>
            <person name="Morgan M.S."/>
            <person name="Rider S.D."/>
        </authorList>
    </citation>
    <scope>NUCLEOTIDE SEQUENCE [LARGE SCALE GENOMIC DNA]</scope>
    <source>
        <strain evidence="1">Arlian Lab</strain>
        <tissue evidence="1">Whole body</tissue>
    </source>
</reference>
<gene>
    <name evidence="1" type="ORF">BLA29_012875</name>
</gene>
<dbReference type="AlphaFoldDB" id="A0A1Y3BVS0"/>
<dbReference type="EMBL" id="MUJZ01001225">
    <property type="protein sequence ID" value="OTF84004.1"/>
    <property type="molecule type" value="Genomic_DNA"/>
</dbReference>